<keyword evidence="2" id="KW-1185">Reference proteome</keyword>
<dbReference type="RefSeq" id="WP_307226320.1">
    <property type="nucleotide sequence ID" value="NZ_JAUSTT010000002.1"/>
</dbReference>
<gene>
    <name evidence="1" type="ORF">J2S08_000494</name>
</gene>
<proteinExistence type="predicted"/>
<evidence type="ECO:0008006" key="3">
    <source>
        <dbReference type="Google" id="ProtNLM"/>
    </source>
</evidence>
<dbReference type="EMBL" id="JAUSTT010000002">
    <property type="protein sequence ID" value="MDQ0174661.1"/>
    <property type="molecule type" value="Genomic_DNA"/>
</dbReference>
<evidence type="ECO:0000313" key="2">
    <source>
        <dbReference type="Proteomes" id="UP001223586"/>
    </source>
</evidence>
<accession>A0ABT9WN88</accession>
<organism evidence="1 2">
    <name type="scientific">Bacillus chungangensis</name>
    <dbReference type="NCBI Taxonomy" id="587633"/>
    <lineage>
        <taxon>Bacteria</taxon>
        <taxon>Bacillati</taxon>
        <taxon>Bacillota</taxon>
        <taxon>Bacilli</taxon>
        <taxon>Bacillales</taxon>
        <taxon>Bacillaceae</taxon>
        <taxon>Bacillus</taxon>
    </lineage>
</organism>
<evidence type="ECO:0000313" key="1">
    <source>
        <dbReference type="EMBL" id="MDQ0174661.1"/>
    </source>
</evidence>
<dbReference type="Proteomes" id="UP001223586">
    <property type="component" value="Unassembled WGS sequence"/>
</dbReference>
<reference evidence="1 2" key="1">
    <citation type="submission" date="2023-07" db="EMBL/GenBank/DDBJ databases">
        <title>Genomic Encyclopedia of Type Strains, Phase IV (KMG-IV): sequencing the most valuable type-strain genomes for metagenomic binning, comparative biology and taxonomic classification.</title>
        <authorList>
            <person name="Goeker M."/>
        </authorList>
    </citation>
    <scope>NUCLEOTIDE SEQUENCE [LARGE SCALE GENOMIC DNA]</scope>
    <source>
        <strain evidence="1 2">DSM 23837</strain>
    </source>
</reference>
<sequence>MKKLKLMLVGFVAIGALVFGTDIKEASFDTASIHTETNNFYVGFNHGKYI</sequence>
<protein>
    <recommendedName>
        <fullName evidence="3">Phr family secreted Rap phosphatase inhibitor</fullName>
    </recommendedName>
</protein>
<name>A0ABT9WN88_9BACI</name>
<comment type="caution">
    <text evidence="1">The sequence shown here is derived from an EMBL/GenBank/DDBJ whole genome shotgun (WGS) entry which is preliminary data.</text>
</comment>